<proteinExistence type="predicted"/>
<feature type="domain" description="FAD-binding" evidence="5">
    <location>
        <begin position="1"/>
        <end position="345"/>
    </location>
</feature>
<organism evidence="6 7">
    <name type="scientific">Stereum hirsutum (strain FP-91666)</name>
    <name type="common">White-rot fungus</name>
    <dbReference type="NCBI Taxonomy" id="721885"/>
    <lineage>
        <taxon>Eukaryota</taxon>
        <taxon>Fungi</taxon>
        <taxon>Dikarya</taxon>
        <taxon>Basidiomycota</taxon>
        <taxon>Agaricomycotina</taxon>
        <taxon>Agaricomycetes</taxon>
        <taxon>Russulales</taxon>
        <taxon>Stereaceae</taxon>
        <taxon>Stereum</taxon>
    </lineage>
</organism>
<dbReference type="Gene3D" id="3.40.30.120">
    <property type="match status" value="1"/>
</dbReference>
<dbReference type="GeneID" id="18806466"/>
<dbReference type="RefSeq" id="XP_007310862.1">
    <property type="nucleotide sequence ID" value="XM_007310800.1"/>
</dbReference>
<evidence type="ECO:0000256" key="4">
    <source>
        <dbReference type="ARBA" id="ARBA00023002"/>
    </source>
</evidence>
<keyword evidence="2" id="KW-0285">Flavoprotein</keyword>
<gene>
    <name evidence="6" type="ORF">STEHIDRAFT_68830</name>
</gene>
<dbReference type="InterPro" id="IPR050641">
    <property type="entry name" value="RIFMO-like"/>
</dbReference>
<dbReference type="Gene3D" id="3.30.70.2450">
    <property type="match status" value="1"/>
</dbReference>
<keyword evidence="7" id="KW-1185">Reference proteome</keyword>
<dbReference type="Pfam" id="PF01494">
    <property type="entry name" value="FAD_binding_3"/>
    <property type="match status" value="1"/>
</dbReference>
<evidence type="ECO:0000256" key="1">
    <source>
        <dbReference type="ARBA" id="ARBA00001974"/>
    </source>
</evidence>
<keyword evidence="4" id="KW-0560">Oxidoreductase</keyword>
<dbReference type="Proteomes" id="UP000053927">
    <property type="component" value="Unassembled WGS sequence"/>
</dbReference>
<evidence type="ECO:0000313" key="7">
    <source>
        <dbReference type="Proteomes" id="UP000053927"/>
    </source>
</evidence>
<comment type="cofactor">
    <cofactor evidence="1">
        <name>FAD</name>
        <dbReference type="ChEBI" id="CHEBI:57692"/>
    </cofactor>
</comment>
<feature type="non-terminal residue" evidence="6">
    <location>
        <position position="1"/>
    </location>
</feature>
<dbReference type="GO" id="GO:0016709">
    <property type="term" value="F:oxidoreductase activity, acting on paired donors, with incorporation or reduction of molecular oxygen, NAD(P)H as one donor, and incorporation of one atom of oxygen"/>
    <property type="evidence" value="ECO:0007669"/>
    <property type="project" value="UniProtKB-ARBA"/>
</dbReference>
<dbReference type="PRINTS" id="PR00420">
    <property type="entry name" value="RNGMNOXGNASE"/>
</dbReference>
<protein>
    <submittedName>
        <fullName evidence="6">FAD/NAD-P-binding domain-containing protein</fullName>
    </submittedName>
</protein>
<dbReference type="Gene3D" id="3.50.50.60">
    <property type="entry name" value="FAD/NAD(P)-binding domain"/>
    <property type="match status" value="1"/>
</dbReference>
<dbReference type="eggNOG" id="KOG3855">
    <property type="taxonomic scope" value="Eukaryota"/>
</dbReference>
<reference evidence="7" key="1">
    <citation type="journal article" date="2012" name="Science">
        <title>The Paleozoic origin of enzymatic lignin decomposition reconstructed from 31 fungal genomes.</title>
        <authorList>
            <person name="Floudas D."/>
            <person name="Binder M."/>
            <person name="Riley R."/>
            <person name="Barry K."/>
            <person name="Blanchette R.A."/>
            <person name="Henrissat B."/>
            <person name="Martinez A.T."/>
            <person name="Otillar R."/>
            <person name="Spatafora J.W."/>
            <person name="Yadav J.S."/>
            <person name="Aerts A."/>
            <person name="Benoit I."/>
            <person name="Boyd A."/>
            <person name="Carlson A."/>
            <person name="Copeland A."/>
            <person name="Coutinho P.M."/>
            <person name="de Vries R.P."/>
            <person name="Ferreira P."/>
            <person name="Findley K."/>
            <person name="Foster B."/>
            <person name="Gaskell J."/>
            <person name="Glotzer D."/>
            <person name="Gorecki P."/>
            <person name="Heitman J."/>
            <person name="Hesse C."/>
            <person name="Hori C."/>
            <person name="Igarashi K."/>
            <person name="Jurgens J.A."/>
            <person name="Kallen N."/>
            <person name="Kersten P."/>
            <person name="Kohler A."/>
            <person name="Kuees U."/>
            <person name="Kumar T.K.A."/>
            <person name="Kuo A."/>
            <person name="LaButti K."/>
            <person name="Larrondo L.F."/>
            <person name="Lindquist E."/>
            <person name="Ling A."/>
            <person name="Lombard V."/>
            <person name="Lucas S."/>
            <person name="Lundell T."/>
            <person name="Martin R."/>
            <person name="McLaughlin D.J."/>
            <person name="Morgenstern I."/>
            <person name="Morin E."/>
            <person name="Murat C."/>
            <person name="Nagy L.G."/>
            <person name="Nolan M."/>
            <person name="Ohm R.A."/>
            <person name="Patyshakuliyeva A."/>
            <person name="Rokas A."/>
            <person name="Ruiz-Duenas F.J."/>
            <person name="Sabat G."/>
            <person name="Salamov A."/>
            <person name="Samejima M."/>
            <person name="Schmutz J."/>
            <person name="Slot J.C."/>
            <person name="St John F."/>
            <person name="Stenlid J."/>
            <person name="Sun H."/>
            <person name="Sun S."/>
            <person name="Syed K."/>
            <person name="Tsang A."/>
            <person name="Wiebenga A."/>
            <person name="Young D."/>
            <person name="Pisabarro A."/>
            <person name="Eastwood D.C."/>
            <person name="Martin F."/>
            <person name="Cullen D."/>
            <person name="Grigoriev I.V."/>
            <person name="Hibbett D.S."/>
        </authorList>
    </citation>
    <scope>NUCLEOTIDE SEQUENCE [LARGE SCALE GENOMIC DNA]</scope>
    <source>
        <strain evidence="7">FP-91666</strain>
    </source>
</reference>
<dbReference type="InterPro" id="IPR036188">
    <property type="entry name" value="FAD/NAD-bd_sf"/>
</dbReference>
<dbReference type="EMBL" id="JH687400">
    <property type="protein sequence ID" value="EIM79882.1"/>
    <property type="molecule type" value="Genomic_DNA"/>
</dbReference>
<dbReference type="SUPFAM" id="SSF51905">
    <property type="entry name" value="FAD/NAD(P)-binding domain"/>
    <property type="match status" value="1"/>
</dbReference>
<evidence type="ECO:0000256" key="3">
    <source>
        <dbReference type="ARBA" id="ARBA00022827"/>
    </source>
</evidence>
<evidence type="ECO:0000256" key="2">
    <source>
        <dbReference type="ARBA" id="ARBA00022630"/>
    </source>
</evidence>
<dbReference type="OrthoDB" id="2690153at2759"/>
<dbReference type="PANTHER" id="PTHR43004">
    <property type="entry name" value="TRK SYSTEM POTASSIUM UPTAKE PROTEIN"/>
    <property type="match status" value="1"/>
</dbReference>
<dbReference type="AlphaFoldDB" id="R7RZY9"/>
<accession>R7RZY9</accession>
<name>R7RZY9_STEHR</name>
<evidence type="ECO:0000259" key="5">
    <source>
        <dbReference type="Pfam" id="PF01494"/>
    </source>
</evidence>
<dbReference type="GO" id="GO:0071949">
    <property type="term" value="F:FAD binding"/>
    <property type="evidence" value="ECO:0007669"/>
    <property type="project" value="InterPro"/>
</dbReference>
<dbReference type="PANTHER" id="PTHR43004:SF19">
    <property type="entry name" value="BINDING MONOOXYGENASE, PUTATIVE (JCVI)-RELATED"/>
    <property type="match status" value="1"/>
</dbReference>
<evidence type="ECO:0000313" key="6">
    <source>
        <dbReference type="EMBL" id="EIM79882.1"/>
    </source>
</evidence>
<dbReference type="InterPro" id="IPR002938">
    <property type="entry name" value="FAD-bd"/>
</dbReference>
<keyword evidence="3" id="KW-0274">FAD</keyword>
<sequence>VGAGPTGLTMAIVLMMQGVPTRIIDEKAQYSTSSRGTGVQTRSQEVLRTIGCVDEVLENATPPFVIRIYASPDGVNTVKDFEWSPPLKESPSILFRSIASTSQASLEAALRKRLEALGGCVELSTSLVGLREGENYAAAETIHRSPTGEPAATVTRKYASVVAADGAKGRIRSMVGVNFLGEMRKAERMFIADVTADGLDGEHWHRWGDMSNLSCFLKPMVPFPRFQLQSIGPQLPERLPTNVDKLQNFFSGISGRHDIILSDMTWSTEWRANIRMVDMFSTGHVHFIGDAAHCHSPAGGQGVVTGMTDAFNLAWKLALAYRGLASEALLPSYQTERMPVVANMLSLTNALHARTIGAQPQMADNASESAARDPMYRDNALSQLWVNYRWSSIVVDERFPRRTSEDPHMNPFGVEGDTLQAGDRAPDATSLREVDATTEIISSSETTLFKVYSPTVHTLIVFPGNKFLPFDLEFASRYRTMAILTLWIIIPSGQPAGDVAADKIFIDAAGHARSGYGLSSAPADSETHYFLVRPDGMIGAYGTGPGIVQEYFRNILRSDD</sequence>
<dbReference type="KEGG" id="shs:STEHIDRAFT_68830"/>
<dbReference type="OMA" id="STHEIVM"/>